<feature type="chain" id="PRO_5041975166" description="Glycosyltransferase 2-like domain-containing protein" evidence="1">
    <location>
        <begin position="26"/>
        <end position="274"/>
    </location>
</feature>
<sequence length="274" mass="30279">MFVFVRWILLAAAFLTQTLFECSSAATLQACRQQILEFEAQESSTAIKSQAAALRAARKVCKVAVKNADASALREPAKHWEAMQSHALLGDVFYYGRAFELAITEYQRAHTLKMSVKEDAEFQEFRLRLKESLDAAVGRKNTEIQTVSIIVPCHNNADTLTRALESISEAAEHFFQSSANRTQRVLYLKLPPAIRVEVIVVDDNSSDNSGAAFHGFVQNRQANGLAAEEASVPELLTWNLVRRERSGEGWGAGGARNYGVAESTGQVSEARTRI</sequence>
<accession>A0AAE0KX84</accession>
<dbReference type="EMBL" id="LGRX02015023">
    <property type="protein sequence ID" value="KAK3263809.1"/>
    <property type="molecule type" value="Genomic_DNA"/>
</dbReference>
<dbReference type="Gene3D" id="3.90.550.10">
    <property type="entry name" value="Spore Coat Polysaccharide Biosynthesis Protein SpsA, Chain A"/>
    <property type="match status" value="1"/>
</dbReference>
<comment type="caution">
    <text evidence="3">The sequence shown here is derived from an EMBL/GenBank/DDBJ whole genome shotgun (WGS) entry which is preliminary data.</text>
</comment>
<dbReference type="CDD" id="cd00761">
    <property type="entry name" value="Glyco_tranf_GTA_type"/>
    <property type="match status" value="1"/>
</dbReference>
<dbReference type="InterPro" id="IPR001173">
    <property type="entry name" value="Glyco_trans_2-like"/>
</dbReference>
<gene>
    <name evidence="3" type="ORF">CYMTET_27408</name>
</gene>
<reference evidence="3 4" key="1">
    <citation type="journal article" date="2015" name="Genome Biol. Evol.">
        <title>Comparative Genomics of a Bacterivorous Green Alga Reveals Evolutionary Causalities and Consequences of Phago-Mixotrophic Mode of Nutrition.</title>
        <authorList>
            <person name="Burns J.A."/>
            <person name="Paasch A."/>
            <person name="Narechania A."/>
            <person name="Kim E."/>
        </authorList>
    </citation>
    <scope>NUCLEOTIDE SEQUENCE [LARGE SCALE GENOMIC DNA]</scope>
    <source>
        <strain evidence="3 4">PLY_AMNH</strain>
    </source>
</reference>
<dbReference type="SUPFAM" id="SSF53448">
    <property type="entry name" value="Nucleotide-diphospho-sugar transferases"/>
    <property type="match status" value="1"/>
</dbReference>
<evidence type="ECO:0000256" key="1">
    <source>
        <dbReference type="SAM" id="SignalP"/>
    </source>
</evidence>
<proteinExistence type="predicted"/>
<dbReference type="InterPro" id="IPR029044">
    <property type="entry name" value="Nucleotide-diphossugar_trans"/>
</dbReference>
<dbReference type="AlphaFoldDB" id="A0AAE0KX84"/>
<protein>
    <recommendedName>
        <fullName evidence="2">Glycosyltransferase 2-like domain-containing protein</fullName>
    </recommendedName>
</protein>
<dbReference type="Pfam" id="PF00535">
    <property type="entry name" value="Glycos_transf_2"/>
    <property type="match status" value="1"/>
</dbReference>
<evidence type="ECO:0000313" key="3">
    <source>
        <dbReference type="EMBL" id="KAK3263809.1"/>
    </source>
</evidence>
<organism evidence="3 4">
    <name type="scientific">Cymbomonas tetramitiformis</name>
    <dbReference type="NCBI Taxonomy" id="36881"/>
    <lineage>
        <taxon>Eukaryota</taxon>
        <taxon>Viridiplantae</taxon>
        <taxon>Chlorophyta</taxon>
        <taxon>Pyramimonadophyceae</taxon>
        <taxon>Pyramimonadales</taxon>
        <taxon>Pyramimonadaceae</taxon>
        <taxon>Cymbomonas</taxon>
    </lineage>
</organism>
<keyword evidence="1" id="KW-0732">Signal</keyword>
<evidence type="ECO:0000313" key="4">
    <source>
        <dbReference type="Proteomes" id="UP001190700"/>
    </source>
</evidence>
<evidence type="ECO:0000259" key="2">
    <source>
        <dbReference type="Pfam" id="PF00535"/>
    </source>
</evidence>
<feature type="domain" description="Glycosyltransferase 2-like" evidence="2">
    <location>
        <begin position="148"/>
        <end position="267"/>
    </location>
</feature>
<dbReference type="Proteomes" id="UP001190700">
    <property type="component" value="Unassembled WGS sequence"/>
</dbReference>
<keyword evidence="4" id="KW-1185">Reference proteome</keyword>
<feature type="signal peptide" evidence="1">
    <location>
        <begin position="1"/>
        <end position="25"/>
    </location>
</feature>
<name>A0AAE0KX84_9CHLO</name>